<reference evidence="5 6" key="1">
    <citation type="submission" date="2014-04" db="EMBL/GenBank/DDBJ databases">
        <authorList>
            <consortium name="DOE Joint Genome Institute"/>
            <person name="Kuo A."/>
            <person name="Martino E."/>
            <person name="Perotto S."/>
            <person name="Kohler A."/>
            <person name="Nagy L.G."/>
            <person name="Floudas D."/>
            <person name="Copeland A."/>
            <person name="Barry K.W."/>
            <person name="Cichocki N."/>
            <person name="Veneault-Fourrey C."/>
            <person name="LaButti K."/>
            <person name="Lindquist E.A."/>
            <person name="Lipzen A."/>
            <person name="Lundell T."/>
            <person name="Morin E."/>
            <person name="Murat C."/>
            <person name="Sun H."/>
            <person name="Tunlid A."/>
            <person name="Henrissat B."/>
            <person name="Grigoriev I.V."/>
            <person name="Hibbett D.S."/>
            <person name="Martin F."/>
            <person name="Nordberg H.P."/>
            <person name="Cantor M.N."/>
            <person name="Hua S.X."/>
        </authorList>
    </citation>
    <scope>NUCLEOTIDE SEQUENCE [LARGE SCALE GENOMIC DNA]</scope>
    <source>
        <strain evidence="5 6">Zn</strain>
    </source>
</reference>
<feature type="compositionally biased region" description="Polar residues" evidence="3">
    <location>
        <begin position="48"/>
        <end position="62"/>
    </location>
</feature>
<dbReference type="InterPro" id="IPR027417">
    <property type="entry name" value="P-loop_NTPase"/>
</dbReference>
<dbReference type="OrthoDB" id="21416at2759"/>
<feature type="region of interest" description="Disordered" evidence="3">
    <location>
        <begin position="48"/>
        <end position="67"/>
    </location>
</feature>
<evidence type="ECO:0000259" key="4">
    <source>
        <dbReference type="Pfam" id="PF24883"/>
    </source>
</evidence>
<dbReference type="PANTHER" id="PTHR10039:SF17">
    <property type="entry name" value="FUNGAL STAND N-TERMINAL GOODBYE DOMAIN-CONTAINING PROTEIN-RELATED"/>
    <property type="match status" value="1"/>
</dbReference>
<keyword evidence="1" id="KW-0677">Repeat</keyword>
<dbReference type="Gene3D" id="1.25.40.10">
    <property type="entry name" value="Tetratricopeptide repeat domain"/>
    <property type="match status" value="4"/>
</dbReference>
<feature type="repeat" description="TPR" evidence="2">
    <location>
        <begin position="1017"/>
        <end position="1050"/>
    </location>
</feature>
<dbReference type="Pfam" id="PF24883">
    <property type="entry name" value="NPHP3_N"/>
    <property type="match status" value="1"/>
</dbReference>
<dbReference type="Gene3D" id="3.40.50.300">
    <property type="entry name" value="P-loop containing nucleotide triphosphate hydrolases"/>
    <property type="match status" value="1"/>
</dbReference>
<evidence type="ECO:0000256" key="2">
    <source>
        <dbReference type="PROSITE-ProRule" id="PRU00339"/>
    </source>
</evidence>
<dbReference type="SUPFAM" id="SSF48452">
    <property type="entry name" value="TPR-like"/>
    <property type="match status" value="2"/>
</dbReference>
<evidence type="ECO:0000256" key="1">
    <source>
        <dbReference type="ARBA" id="ARBA00022737"/>
    </source>
</evidence>
<keyword evidence="6" id="KW-1185">Reference proteome</keyword>
<name>A0A0C3HME1_OIDMZ</name>
<feature type="domain" description="Nephrocystin 3-like N-terminal" evidence="4">
    <location>
        <begin position="365"/>
        <end position="532"/>
    </location>
</feature>
<dbReference type="InterPro" id="IPR011990">
    <property type="entry name" value="TPR-like_helical_dom_sf"/>
</dbReference>
<dbReference type="PROSITE" id="PS50005">
    <property type="entry name" value="TPR"/>
    <property type="match status" value="1"/>
</dbReference>
<sequence>MLSRVKAKLSGAGHRKNKVEATKVVITPDSRLPEQSKNATLIDVTEIETSQENTYQPSTAGDRTSLEPFPVVHSQPSQESHLLTGDDNDLRDARSSKGRLHIASNALSKAVEEYMQGNPDSEMVEQLRKIYNFLAKNSTQTTENPSETIRSNLLSLPEYVTSRKKGWVLKVGDCLSKMYPLMSVTLGLAAAGADGVTMMPFKGAANGISLLLQIAMDERSRGEDFMKQLDRINFQSNRIAEIQRFPSIILNDILLEKSMDLMTAILNFLRLSLMYFKHDYFFNLGKTLLLGPQIYTEAKSELATAIAEYDQSLLLQIATSVLSTNLSTTIDQGTHASREFQGWLQPSLFETESQLTRGRQFRAPGTLKWVIDLPEFQDWRLSIGSANSVLWLSGLPGTGKTIVSAYVVDVLQAQYPNAIVLYFFVKAGEMKCSSISNIIRTLAGQLVENDLDSQKHMEKLRSKGLDPTSSLSITQLVNEILHVPLKSISKPVFVIIDGLDEVRSPSSDSDAEIDSFIEILLTLECHLFIASRPISNITNKLKRYPNKTLGLEDNSYDIELFVSSKIEQNPTLRDGFIKLKIDPVSFIVSRSKGNFLWVSIVFDLLSKSKTLSMKSFQSVLDTLPGAVSSLYDSIMTRIEQNGNLPYALALLQWVLYSQTSLNLNDLKSALEIMLDDEILDLNQLVYGEFGEFLVVVPHPTQGFTTQVGHETFRSYITQEATSTYLLDDATAHAKIVLVCLQVLSQPEKWSSSLRNYAVEKWTHHFEQCSLDVGRAQAIDTALAKFLTGSGLEYYLKTAPTLGHRYYAALFRGDLLALYDSIVSWSKPLDVDGTPRHSVNTSVTFAKICLDTLWDTYEFAQWAWRSLLVIWQNLKGENEMDQYAVWRSKSPEVLAECLRMGGFDARKQYHALNAAIVYVEANFDGAEELLWKAYDGDPENFICLQAFGEFYRWGKHKDIEKCLEYFEKAMKLDPHPVPGCSENYWSLLAAQRAEKGKFEAACQAYRDALENECEGHGEVFWNRLADLYQDAKDYQGAKQVYLEALRKHPEDGWKYWSYVAQCDEKIGNWRAQISTNLEAIREDPERKGNYLSSLETIANKQTSKQHYKEACEVLMAILNQTDLAPMRFKEALMEVYLEWGKWKEALELLEELIPNADSDDQPVLWQKTGDSYLALGMYDKAVSAYKQDTREKYCYSSAAWMGRAHRQLKQYGLAIREFKRAIRLSDADTPAGPVWSSASYNKERMAIVWLAETYELVGRHKDAKEQYEVAKMAFKDRVESEEALETAAGGGLWRSGGRTHRTLATILYRLGEIEEARKEMDLAVKLFDITTYVEDDVYENSELEEATRELERMKQDPIPRLEPPTEEEVMFRIRRDLIFRRRQNEAVKGWDSKPPRHRY</sequence>
<dbReference type="InParanoid" id="A0A0C3HME1"/>
<evidence type="ECO:0000256" key="3">
    <source>
        <dbReference type="SAM" id="MobiDB-lite"/>
    </source>
</evidence>
<protein>
    <recommendedName>
        <fullName evidence="4">Nephrocystin 3-like N-terminal domain-containing protein</fullName>
    </recommendedName>
</protein>
<dbReference type="SMART" id="SM00028">
    <property type="entry name" value="TPR"/>
    <property type="match status" value="5"/>
</dbReference>
<keyword evidence="2" id="KW-0802">TPR repeat</keyword>
<dbReference type="Pfam" id="PF13432">
    <property type="entry name" value="TPR_16"/>
    <property type="match status" value="1"/>
</dbReference>
<evidence type="ECO:0000313" key="6">
    <source>
        <dbReference type="Proteomes" id="UP000054321"/>
    </source>
</evidence>
<dbReference type="Pfam" id="PF13181">
    <property type="entry name" value="TPR_8"/>
    <property type="match status" value="1"/>
</dbReference>
<gene>
    <name evidence="5" type="ORF">OIDMADRAFT_26197</name>
</gene>
<dbReference type="PANTHER" id="PTHR10039">
    <property type="entry name" value="AMELOGENIN"/>
    <property type="match status" value="1"/>
</dbReference>
<organism evidence="5 6">
    <name type="scientific">Oidiodendron maius (strain Zn)</name>
    <dbReference type="NCBI Taxonomy" id="913774"/>
    <lineage>
        <taxon>Eukaryota</taxon>
        <taxon>Fungi</taxon>
        <taxon>Dikarya</taxon>
        <taxon>Ascomycota</taxon>
        <taxon>Pezizomycotina</taxon>
        <taxon>Leotiomycetes</taxon>
        <taxon>Leotiomycetes incertae sedis</taxon>
        <taxon>Myxotrichaceae</taxon>
        <taxon>Oidiodendron</taxon>
    </lineage>
</organism>
<dbReference type="HOGENOM" id="CLU_256440_0_0_1"/>
<dbReference type="Proteomes" id="UP000054321">
    <property type="component" value="Unassembled WGS sequence"/>
</dbReference>
<dbReference type="InterPro" id="IPR019734">
    <property type="entry name" value="TPR_rpt"/>
</dbReference>
<evidence type="ECO:0000313" key="5">
    <source>
        <dbReference type="EMBL" id="KIN03507.1"/>
    </source>
</evidence>
<dbReference type="InterPro" id="IPR056884">
    <property type="entry name" value="NPHP3-like_N"/>
</dbReference>
<accession>A0A0C3HME1</accession>
<dbReference type="EMBL" id="KN832873">
    <property type="protein sequence ID" value="KIN03507.1"/>
    <property type="molecule type" value="Genomic_DNA"/>
</dbReference>
<proteinExistence type="predicted"/>
<dbReference type="SUPFAM" id="SSF52540">
    <property type="entry name" value="P-loop containing nucleoside triphosphate hydrolases"/>
    <property type="match status" value="1"/>
</dbReference>
<reference evidence="6" key="2">
    <citation type="submission" date="2015-01" db="EMBL/GenBank/DDBJ databases">
        <title>Evolutionary Origins and Diversification of the Mycorrhizal Mutualists.</title>
        <authorList>
            <consortium name="DOE Joint Genome Institute"/>
            <consortium name="Mycorrhizal Genomics Consortium"/>
            <person name="Kohler A."/>
            <person name="Kuo A."/>
            <person name="Nagy L.G."/>
            <person name="Floudas D."/>
            <person name="Copeland A."/>
            <person name="Barry K.W."/>
            <person name="Cichocki N."/>
            <person name="Veneault-Fourrey C."/>
            <person name="LaButti K."/>
            <person name="Lindquist E.A."/>
            <person name="Lipzen A."/>
            <person name="Lundell T."/>
            <person name="Morin E."/>
            <person name="Murat C."/>
            <person name="Riley R."/>
            <person name="Ohm R."/>
            <person name="Sun H."/>
            <person name="Tunlid A."/>
            <person name="Henrissat B."/>
            <person name="Grigoriev I.V."/>
            <person name="Hibbett D.S."/>
            <person name="Martin F."/>
        </authorList>
    </citation>
    <scope>NUCLEOTIDE SEQUENCE [LARGE SCALE GENOMIC DNA]</scope>
    <source>
        <strain evidence="6">Zn</strain>
    </source>
</reference>